<evidence type="ECO:0000313" key="3">
    <source>
        <dbReference type="EMBL" id="PLR82467.1"/>
    </source>
</evidence>
<name>A0A2N5GLE9_9BACI</name>
<dbReference type="Gene3D" id="2.60.40.790">
    <property type="match status" value="1"/>
</dbReference>
<dbReference type="CDD" id="cd00298">
    <property type="entry name" value="ACD_sHsps_p23-like"/>
    <property type="match status" value="1"/>
</dbReference>
<reference evidence="3 5" key="1">
    <citation type="submission" date="2017-11" db="EMBL/GenBank/DDBJ databases">
        <title>Comparitive Functional Genomics of Dry Heat Resistant strains isolated from the Viking Spacecraft.</title>
        <authorList>
            <person name="Seuylemezian A."/>
            <person name="Cooper K."/>
            <person name="Vaishampayan P."/>
        </authorList>
    </citation>
    <scope>NUCLEOTIDE SEQUENCE [LARGE SCALE GENOMIC DNA]</scope>
    <source>
        <strain evidence="3 5">M4.6</strain>
    </source>
</reference>
<dbReference type="Proteomes" id="UP000234951">
    <property type="component" value="Unassembled WGS sequence"/>
</dbReference>
<dbReference type="InterPro" id="IPR008978">
    <property type="entry name" value="HSP20-like_chaperone"/>
</dbReference>
<keyword evidence="6" id="KW-1185">Reference proteome</keyword>
<organism evidence="3 5">
    <name type="scientific">Bacillus canaveralius</name>
    <dbReference type="NCBI Taxonomy" id="1403243"/>
    <lineage>
        <taxon>Bacteria</taxon>
        <taxon>Bacillati</taxon>
        <taxon>Bacillota</taxon>
        <taxon>Bacilli</taxon>
        <taxon>Bacillales</taxon>
        <taxon>Bacillaceae</taxon>
        <taxon>Bacillus</taxon>
    </lineage>
</organism>
<dbReference type="OrthoDB" id="2942082at2"/>
<dbReference type="EMBL" id="PGVD01000037">
    <property type="protein sequence ID" value="PLR95638.1"/>
    <property type="molecule type" value="Genomic_DNA"/>
</dbReference>
<proteinExistence type="inferred from homology"/>
<sequence>MNDESKEQPLDLRSLEKWLEQYFLDPLTNYLDETAFRIDMFETEQEIIIEALLGEFPSSQITVFLEDKSIIISAVDSTSATPQLRQRKVTFPFSVIHKHVHATFAQGIVEIFLSKNKAGSGQNRFVTLP</sequence>
<dbReference type="EMBL" id="PGVA01000026">
    <property type="protein sequence ID" value="PLR82467.1"/>
    <property type="molecule type" value="Genomic_DNA"/>
</dbReference>
<feature type="domain" description="SHSP" evidence="2">
    <location>
        <begin position="29"/>
        <end position="129"/>
    </location>
</feature>
<dbReference type="PROSITE" id="PS01031">
    <property type="entry name" value="SHSP"/>
    <property type="match status" value="1"/>
</dbReference>
<dbReference type="AlphaFoldDB" id="A0A2N5GLE9"/>
<reference evidence="4 6" key="2">
    <citation type="submission" date="2017-12" db="EMBL/GenBank/DDBJ databases">
        <title>Comparative Functional Genomics of Dry Heat Resistant strains isolated from the Viking Spacecraft.</title>
        <authorList>
            <person name="Seuylemezian A."/>
            <person name="Cooper K."/>
            <person name="Vaishampayan P."/>
        </authorList>
    </citation>
    <scope>NUCLEOTIDE SEQUENCE [LARGE SCALE GENOMIC DNA]</scope>
    <source>
        <strain evidence="4 6">ATCC 29669</strain>
    </source>
</reference>
<evidence type="ECO:0000313" key="6">
    <source>
        <dbReference type="Proteomes" id="UP000235114"/>
    </source>
</evidence>
<gene>
    <name evidence="3" type="ORF">CU635_11705</name>
    <name evidence="4" type="ORF">CVD25_14040</name>
</gene>
<evidence type="ECO:0000313" key="4">
    <source>
        <dbReference type="EMBL" id="PLR95638.1"/>
    </source>
</evidence>
<comment type="similarity">
    <text evidence="1">Belongs to the small heat shock protein (HSP20) family.</text>
</comment>
<dbReference type="InterPro" id="IPR002068">
    <property type="entry name" value="A-crystallin/Hsp20_dom"/>
</dbReference>
<dbReference type="Proteomes" id="UP000235114">
    <property type="component" value="Unassembled WGS sequence"/>
</dbReference>
<dbReference type="RefSeq" id="WP_101577554.1">
    <property type="nucleotide sequence ID" value="NZ_PGVA01000026.1"/>
</dbReference>
<accession>A0A2N5GLE9</accession>
<dbReference type="SUPFAM" id="SSF49764">
    <property type="entry name" value="HSP20-like chaperones"/>
    <property type="match status" value="1"/>
</dbReference>
<protein>
    <submittedName>
        <fullName evidence="3">Heat-shock protein Hsp20</fullName>
    </submittedName>
</protein>
<comment type="caution">
    <text evidence="3">The sequence shown here is derived from an EMBL/GenBank/DDBJ whole genome shotgun (WGS) entry which is preliminary data.</text>
</comment>
<evidence type="ECO:0000256" key="1">
    <source>
        <dbReference type="PROSITE-ProRule" id="PRU00285"/>
    </source>
</evidence>
<evidence type="ECO:0000259" key="2">
    <source>
        <dbReference type="PROSITE" id="PS01031"/>
    </source>
</evidence>
<evidence type="ECO:0000313" key="5">
    <source>
        <dbReference type="Proteomes" id="UP000234951"/>
    </source>
</evidence>